<protein>
    <submittedName>
        <fullName evidence="5">GntR family transcriptional regulator</fullName>
    </submittedName>
</protein>
<dbReference type="InterPro" id="IPR036388">
    <property type="entry name" value="WH-like_DNA-bd_sf"/>
</dbReference>
<dbReference type="InterPro" id="IPR011711">
    <property type="entry name" value="GntR_C"/>
</dbReference>
<dbReference type="SMART" id="SM00895">
    <property type="entry name" value="FCD"/>
    <property type="match status" value="2"/>
</dbReference>
<dbReference type="InterPro" id="IPR008920">
    <property type="entry name" value="TF_FadR/GntR_C"/>
</dbReference>
<name>A0ABY3RZK2_9MICO</name>
<accession>A0ABY3RZK2</accession>
<dbReference type="Proteomes" id="UP001199642">
    <property type="component" value="Chromosome"/>
</dbReference>
<feature type="domain" description="HTH gntR-type" evidence="4">
    <location>
        <begin position="241"/>
        <end position="309"/>
    </location>
</feature>
<feature type="domain" description="HTH gntR-type" evidence="4">
    <location>
        <begin position="7"/>
        <end position="74"/>
    </location>
</feature>
<dbReference type="PRINTS" id="PR00035">
    <property type="entry name" value="HTHGNTR"/>
</dbReference>
<dbReference type="PROSITE" id="PS50949">
    <property type="entry name" value="HTH_GNTR"/>
    <property type="match status" value="2"/>
</dbReference>
<keyword evidence="1" id="KW-0805">Transcription regulation</keyword>
<dbReference type="InterPro" id="IPR000524">
    <property type="entry name" value="Tscrpt_reg_HTH_GntR"/>
</dbReference>
<dbReference type="Gene3D" id="1.10.10.10">
    <property type="entry name" value="Winged helix-like DNA-binding domain superfamily/Winged helix DNA-binding domain"/>
    <property type="match status" value="2"/>
</dbReference>
<dbReference type="SMART" id="SM00345">
    <property type="entry name" value="HTH_GNTR"/>
    <property type="match status" value="2"/>
</dbReference>
<evidence type="ECO:0000256" key="2">
    <source>
        <dbReference type="ARBA" id="ARBA00023125"/>
    </source>
</evidence>
<dbReference type="InterPro" id="IPR036390">
    <property type="entry name" value="WH_DNA-bd_sf"/>
</dbReference>
<dbReference type="RefSeq" id="WP_231821447.1">
    <property type="nucleotide sequence ID" value="NZ_CP082781.1"/>
</dbReference>
<dbReference type="SUPFAM" id="SSF46785">
    <property type="entry name" value="Winged helix' DNA-binding domain"/>
    <property type="match status" value="2"/>
</dbReference>
<reference evidence="5 6" key="1">
    <citation type="submission" date="2023-01" db="EMBL/GenBank/DDBJ databases">
        <title>Characterization of estradiol degrading bacteria Microbacterium sp. MZT7 and reveal degrading genes through genome analysis.</title>
        <authorList>
            <person name="Hao P."/>
            <person name="Gao Y."/>
        </authorList>
    </citation>
    <scope>NUCLEOTIDE SEQUENCE [LARGE SCALE GENOMIC DNA]</scope>
    <source>
        <strain evidence="5 6">MZT7</strain>
    </source>
</reference>
<dbReference type="Pfam" id="PF00392">
    <property type="entry name" value="GntR"/>
    <property type="match status" value="2"/>
</dbReference>
<keyword evidence="3" id="KW-0804">Transcription</keyword>
<dbReference type="Gene3D" id="1.20.120.530">
    <property type="entry name" value="GntR ligand-binding domain-like"/>
    <property type="match status" value="2"/>
</dbReference>
<keyword evidence="2" id="KW-0238">DNA-binding</keyword>
<organism evidence="5 6">
    <name type="scientific">Microbacterium resistens</name>
    <dbReference type="NCBI Taxonomy" id="156977"/>
    <lineage>
        <taxon>Bacteria</taxon>
        <taxon>Bacillati</taxon>
        <taxon>Actinomycetota</taxon>
        <taxon>Actinomycetes</taxon>
        <taxon>Micrococcales</taxon>
        <taxon>Microbacteriaceae</taxon>
        <taxon>Microbacterium</taxon>
    </lineage>
</organism>
<gene>
    <name evidence="5" type="ORF">K8F61_09320</name>
</gene>
<dbReference type="PANTHER" id="PTHR43537:SF45">
    <property type="entry name" value="GNTR FAMILY REGULATORY PROTEIN"/>
    <property type="match status" value="1"/>
</dbReference>
<dbReference type="PANTHER" id="PTHR43537">
    <property type="entry name" value="TRANSCRIPTIONAL REGULATOR, GNTR FAMILY"/>
    <property type="match status" value="1"/>
</dbReference>
<evidence type="ECO:0000313" key="6">
    <source>
        <dbReference type="Proteomes" id="UP001199642"/>
    </source>
</evidence>
<evidence type="ECO:0000259" key="4">
    <source>
        <dbReference type="PROSITE" id="PS50949"/>
    </source>
</evidence>
<dbReference type="EMBL" id="CP082781">
    <property type="protein sequence ID" value="UGS28331.1"/>
    <property type="molecule type" value="Genomic_DNA"/>
</dbReference>
<evidence type="ECO:0000256" key="1">
    <source>
        <dbReference type="ARBA" id="ARBA00023015"/>
    </source>
</evidence>
<keyword evidence="6" id="KW-1185">Reference proteome</keyword>
<proteinExistence type="predicted"/>
<evidence type="ECO:0000313" key="5">
    <source>
        <dbReference type="EMBL" id="UGS28331.1"/>
    </source>
</evidence>
<sequence>MDEADECSATERVQRAIRDEIIDGTRPGGSRIVEATEAARFSVSRIPVRKAIRGLIHEGLVDRLPRHGGLVHVLSRTDVADIAELHSAFDRLAVRQAAVRRTDADLRRFRADVEDARRAVAADDTEQLRRAGLAFRTHSYESTRNPILLEIHAALLSRTRRMFALADPALTTPLPFYERFERAFADGDPDAAETTMVELAESSRAARHARVLRALDDDAFDLSLTAPEAETPPLHGEDRYAPEHVMVHDRLQRQIIDGLRAPGSVLSERLLAEEFGVSRIPVGEAIEMLTREGLATSGSSRVASRVRGLRDEERDDLFDVGAAMDVLATRLAAQRPLPRELAALKEKLVAEHRVVPGDTKNLVETIFDFRTQIYAMCGNRLLGEVNRLIEGRMRLLVSEAPLASVVLRGHRLLYEAIASRDTRLAELVYRDVFTRADRRGQILANAPRDDGQ</sequence>
<dbReference type="SUPFAM" id="SSF48008">
    <property type="entry name" value="GntR ligand-binding domain-like"/>
    <property type="match status" value="2"/>
</dbReference>
<dbReference type="Pfam" id="PF07729">
    <property type="entry name" value="FCD"/>
    <property type="match status" value="2"/>
</dbReference>
<evidence type="ECO:0000256" key="3">
    <source>
        <dbReference type="ARBA" id="ARBA00023163"/>
    </source>
</evidence>